<dbReference type="RefSeq" id="WP_183323814.1">
    <property type="nucleotide sequence ID" value="NZ_JACHXP010000001.1"/>
</dbReference>
<evidence type="ECO:0000256" key="1">
    <source>
        <dbReference type="SAM" id="MobiDB-lite"/>
    </source>
</evidence>
<proteinExistence type="predicted"/>
<gene>
    <name evidence="2" type="ORF">FHR94_000296</name>
</gene>
<comment type="caution">
    <text evidence="2">The sequence shown here is derived from an EMBL/GenBank/DDBJ whole genome shotgun (WGS) entry which is preliminary data.</text>
</comment>
<dbReference type="Proteomes" id="UP000547614">
    <property type="component" value="Unassembled WGS sequence"/>
</dbReference>
<organism evidence="2 3">
    <name type="scientific">Halomonas cerina</name>
    <dbReference type="NCBI Taxonomy" id="447424"/>
    <lineage>
        <taxon>Bacteria</taxon>
        <taxon>Pseudomonadati</taxon>
        <taxon>Pseudomonadota</taxon>
        <taxon>Gammaproteobacteria</taxon>
        <taxon>Oceanospirillales</taxon>
        <taxon>Halomonadaceae</taxon>
        <taxon>Halomonas</taxon>
    </lineage>
</organism>
<name>A0A839V508_9GAMM</name>
<evidence type="ECO:0000313" key="3">
    <source>
        <dbReference type="Proteomes" id="UP000547614"/>
    </source>
</evidence>
<reference evidence="2 3" key="1">
    <citation type="submission" date="2020-08" db="EMBL/GenBank/DDBJ databases">
        <title>Genomic Encyclopedia of Type Strains, Phase III (KMG-III): the genomes of soil and plant-associated and newly described type strains.</title>
        <authorList>
            <person name="Whitman W."/>
        </authorList>
    </citation>
    <scope>NUCLEOTIDE SEQUENCE [LARGE SCALE GENOMIC DNA]</scope>
    <source>
        <strain evidence="2 3">CECT 7282</strain>
    </source>
</reference>
<sequence>MDQPADKRPRRPNDLDRARERRRQRERERTEDLVEQLRRWATGDWPPLDEEIRQPS</sequence>
<keyword evidence="3" id="KW-1185">Reference proteome</keyword>
<feature type="region of interest" description="Disordered" evidence="1">
    <location>
        <begin position="1"/>
        <end position="33"/>
    </location>
</feature>
<protein>
    <submittedName>
        <fullName evidence="2">Uncharacterized protein</fullName>
    </submittedName>
</protein>
<dbReference type="AlphaFoldDB" id="A0A839V508"/>
<dbReference type="EMBL" id="JACHXP010000001">
    <property type="protein sequence ID" value="MBB3189078.1"/>
    <property type="molecule type" value="Genomic_DNA"/>
</dbReference>
<accession>A0A839V508</accession>
<evidence type="ECO:0000313" key="2">
    <source>
        <dbReference type="EMBL" id="MBB3189078.1"/>
    </source>
</evidence>